<gene>
    <name evidence="1" type="ORF">FJTKL_02070</name>
</gene>
<organism evidence="1 2">
    <name type="scientific">Diaporthe vaccinii</name>
    <dbReference type="NCBI Taxonomy" id="105482"/>
    <lineage>
        <taxon>Eukaryota</taxon>
        <taxon>Fungi</taxon>
        <taxon>Dikarya</taxon>
        <taxon>Ascomycota</taxon>
        <taxon>Pezizomycotina</taxon>
        <taxon>Sordariomycetes</taxon>
        <taxon>Sordariomycetidae</taxon>
        <taxon>Diaporthales</taxon>
        <taxon>Diaporthaceae</taxon>
        <taxon>Diaporthe</taxon>
        <taxon>Diaporthe eres species complex</taxon>
    </lineage>
</organism>
<dbReference type="EMBL" id="JBAWTH010000133">
    <property type="protein sequence ID" value="KAL2275455.1"/>
    <property type="molecule type" value="Genomic_DNA"/>
</dbReference>
<proteinExistence type="predicted"/>
<evidence type="ECO:0000313" key="2">
    <source>
        <dbReference type="Proteomes" id="UP001600888"/>
    </source>
</evidence>
<accession>A0ABR4DZ93</accession>
<dbReference type="Proteomes" id="UP001600888">
    <property type="component" value="Unassembled WGS sequence"/>
</dbReference>
<protein>
    <submittedName>
        <fullName evidence="1">Uncharacterized protein</fullName>
    </submittedName>
</protein>
<name>A0ABR4DZ93_9PEZI</name>
<evidence type="ECO:0000313" key="1">
    <source>
        <dbReference type="EMBL" id="KAL2275455.1"/>
    </source>
</evidence>
<keyword evidence="2" id="KW-1185">Reference proteome</keyword>
<sequence length="81" mass="9079">MAKRVIRWHEGGWAQGQNGHIYAATPHSTRQMRRAHDNRSLTISVSSATPGCRAAGMHACIVAHDIPYTLVGKENEKRWLM</sequence>
<reference evidence="1 2" key="1">
    <citation type="submission" date="2024-03" db="EMBL/GenBank/DDBJ databases">
        <title>A high-quality draft genome sequence of Diaporthe vaccinii, a causative agent of upright dieback and viscid rot disease in cranberry plants.</title>
        <authorList>
            <person name="Sarrasin M."/>
            <person name="Lang B.F."/>
            <person name="Burger G."/>
        </authorList>
    </citation>
    <scope>NUCLEOTIDE SEQUENCE [LARGE SCALE GENOMIC DNA]</scope>
    <source>
        <strain evidence="1 2">IS7</strain>
    </source>
</reference>
<comment type="caution">
    <text evidence="1">The sequence shown here is derived from an EMBL/GenBank/DDBJ whole genome shotgun (WGS) entry which is preliminary data.</text>
</comment>